<reference evidence="4" key="2">
    <citation type="submission" date="2021-04" db="EMBL/GenBank/DDBJ databases">
        <authorList>
            <person name="Gilroy R."/>
        </authorList>
    </citation>
    <scope>NUCLEOTIDE SEQUENCE</scope>
    <source>
        <strain evidence="4">USAMLcec2-132</strain>
    </source>
</reference>
<feature type="region of interest" description="Disordered" evidence="1">
    <location>
        <begin position="30"/>
        <end position="50"/>
    </location>
</feature>
<dbReference type="GO" id="GO:0030288">
    <property type="term" value="C:outer membrane-bounded periplasmic space"/>
    <property type="evidence" value="ECO:0007669"/>
    <property type="project" value="TreeGrafter"/>
</dbReference>
<dbReference type="EMBL" id="DWWS01000050">
    <property type="protein sequence ID" value="HJC24871.1"/>
    <property type="molecule type" value="Genomic_DNA"/>
</dbReference>
<feature type="domain" description="Sporulation stage II protein D amidase enhancer LytB N-terminal" evidence="3">
    <location>
        <begin position="533"/>
        <end position="624"/>
    </location>
</feature>
<dbReference type="NCBIfam" id="TIGR02669">
    <property type="entry name" value="SpoIID_LytB"/>
    <property type="match status" value="1"/>
</dbReference>
<dbReference type="PANTHER" id="PTHR30032">
    <property type="entry name" value="N-ACETYLMURAMOYL-L-ALANINE AMIDASE-RELATED"/>
    <property type="match status" value="1"/>
</dbReference>
<organism evidence="4 5">
    <name type="scientific">Candidatus Eisenbergiella merdavium</name>
    <dbReference type="NCBI Taxonomy" id="2838551"/>
    <lineage>
        <taxon>Bacteria</taxon>
        <taxon>Bacillati</taxon>
        <taxon>Bacillota</taxon>
        <taxon>Clostridia</taxon>
        <taxon>Lachnospirales</taxon>
        <taxon>Lachnospiraceae</taxon>
        <taxon>Eisenbergiella</taxon>
    </lineage>
</organism>
<evidence type="ECO:0000259" key="3">
    <source>
        <dbReference type="Pfam" id="PF08486"/>
    </source>
</evidence>
<evidence type="ECO:0000256" key="2">
    <source>
        <dbReference type="SAM" id="Phobius"/>
    </source>
</evidence>
<name>A0A9D2SS56_9FIRM</name>
<dbReference type="Proteomes" id="UP000823891">
    <property type="component" value="Unassembled WGS sequence"/>
</dbReference>
<evidence type="ECO:0000256" key="1">
    <source>
        <dbReference type="SAM" id="MobiDB-lite"/>
    </source>
</evidence>
<dbReference type="InterPro" id="IPR013693">
    <property type="entry name" value="SpoIID/LytB_N"/>
</dbReference>
<accession>A0A9D2SS56</accession>
<proteinExistence type="predicted"/>
<keyword evidence="2" id="KW-1133">Transmembrane helix</keyword>
<feature type="transmembrane region" description="Helical" evidence="2">
    <location>
        <begin position="59"/>
        <end position="77"/>
    </location>
</feature>
<dbReference type="GO" id="GO:0030435">
    <property type="term" value="P:sporulation resulting in formation of a cellular spore"/>
    <property type="evidence" value="ECO:0007669"/>
    <property type="project" value="InterPro"/>
</dbReference>
<gene>
    <name evidence="4" type="ORF">H9761_14400</name>
</gene>
<dbReference type="AlphaFoldDB" id="A0A9D2SS56"/>
<dbReference type="InterPro" id="IPR013486">
    <property type="entry name" value="SpoIID/LytB"/>
</dbReference>
<feature type="region of interest" description="Disordered" evidence="1">
    <location>
        <begin position="301"/>
        <end position="330"/>
    </location>
</feature>
<comment type="caution">
    <text evidence="4">The sequence shown here is derived from an EMBL/GenBank/DDBJ whole genome shotgun (WGS) entry which is preliminary data.</text>
</comment>
<protein>
    <submittedName>
        <fullName evidence="4">SpoIID/LytB domain-containing protein</fullName>
    </submittedName>
</protein>
<reference evidence="4" key="1">
    <citation type="journal article" date="2021" name="PeerJ">
        <title>Extensive microbial diversity within the chicken gut microbiome revealed by metagenomics and culture.</title>
        <authorList>
            <person name="Gilroy R."/>
            <person name="Ravi A."/>
            <person name="Getino M."/>
            <person name="Pursley I."/>
            <person name="Horton D.L."/>
            <person name="Alikhan N.F."/>
            <person name="Baker D."/>
            <person name="Gharbi K."/>
            <person name="Hall N."/>
            <person name="Watson M."/>
            <person name="Adriaenssens E.M."/>
            <person name="Foster-Nyarko E."/>
            <person name="Jarju S."/>
            <person name="Secka A."/>
            <person name="Antonio M."/>
            <person name="Oren A."/>
            <person name="Chaudhuri R.R."/>
            <person name="La Ragione R."/>
            <person name="Hildebrand F."/>
            <person name="Pallen M.J."/>
        </authorList>
    </citation>
    <scope>NUCLEOTIDE SEQUENCE</scope>
    <source>
        <strain evidence="4">USAMLcec2-132</strain>
    </source>
</reference>
<evidence type="ECO:0000313" key="5">
    <source>
        <dbReference type="Proteomes" id="UP000823891"/>
    </source>
</evidence>
<dbReference type="Pfam" id="PF08486">
    <property type="entry name" value="SpoIID"/>
    <property type="match status" value="1"/>
</dbReference>
<dbReference type="InterPro" id="IPR051922">
    <property type="entry name" value="Bact_Sporulation_Assoc"/>
</dbReference>
<dbReference type="PANTHER" id="PTHR30032:SF4">
    <property type="entry name" value="AMIDASE ENHANCER"/>
    <property type="match status" value="1"/>
</dbReference>
<keyword evidence="2" id="KW-0812">Transmembrane</keyword>
<feature type="compositionally biased region" description="Gly residues" evidence="1">
    <location>
        <begin position="305"/>
        <end position="330"/>
    </location>
</feature>
<sequence length="890" mass="96654">MEGKGRPDGYRRTYRTSAAYHKRNRAAVSRARMTGYGRKRGGRGTGLNRRGGSNRGGKLLVILAGAALLILLLFATAREILTPGPEGEYLAIQEAENLTRLLLELSLSDAFGQTGAETENGKAARTEQPDPLADIFTKEAASEDGCLTFEAWERIAALFPECGYELPDGYRKKDQVLLSDWYDFFDAALAVLDTQGQVQYVSLTPIGIGEAVTDAEGKALAANGLISENSAYTFLTDRMRDCLYRPVTAVCKDGVLYAVRSVDGRESLLPNIWIMEVQEDALLGFWNDLEIRFSFSAAAASGSEGQPGGAGEVGGAGEAGGTEASGGDGQYGAAREQVADLHFADGSLREVRTKTQKVSGKILRVENDGVEVEGSGFLPFSDTLRIYRLYGRLQSYDVQELRIGYDFTDFVIEDGCVQAALVVKEETMENIRVLVRTTGFSGIYHETVSLAADCDLSVISGAYGEQETTVIPAGETLVIDRESGLFPADHADGSSGIVRIEPSVLTGRISLLGVQRSQGTPSYRGSLELRRQEEGIVVINELLLEEYLYAVVPSEMPSSYPLEALKAQAVCARTYAYARILHAGLPEYGAHVDDSTSFQVYNNILENAQTTKAVRETKGELLYYGDELADTYYYSTSCGYGTDTGIWSGSDPERFPYLQGRAVNAAGVVDAQGDAVDETVSEADIAAADRMMQEESFAAFIKNVRPSDFESEEAWYRWSYHAEALDEALLYENICKRSAAAPSTVLILQENGEYVNQTPPEPGRILELSITERSAGGVAQTLRIVGENAEILVKTEHSIRYVLCNAAYPVIRQDGSSWQPSTLLPSAFFVAETVKEDGCVTGYTLYGGGFGHGVGMSQNGARSMAESGCDWETILSYFYEGISLKKGNAL</sequence>
<evidence type="ECO:0000313" key="4">
    <source>
        <dbReference type="EMBL" id="HJC24871.1"/>
    </source>
</evidence>
<keyword evidence="2" id="KW-0472">Membrane</keyword>